<sequence>MNDLNMAVEDYIYKVERAIACANQMIAGHASNRIKLIELNQAVASISAISKEIASDEEHHFVLQSALSSLNVSLLDLNTVANEAIQTLSGHLGRSFDELRASSEDLSRFSNHELDAFKPLLKKYQMTVDSVCIRLINDCVTDSSLLRILRSSKSV</sequence>
<gene>
    <name evidence="1" type="ORF">KDL27_05515</name>
</gene>
<organism evidence="1 2">
    <name type="scientific">Pseudomonas syringae pv. syringae</name>
    <dbReference type="NCBI Taxonomy" id="321"/>
    <lineage>
        <taxon>Bacteria</taxon>
        <taxon>Pseudomonadati</taxon>
        <taxon>Pseudomonadota</taxon>
        <taxon>Gammaproteobacteria</taxon>
        <taxon>Pseudomonadales</taxon>
        <taxon>Pseudomonadaceae</taxon>
        <taxon>Pseudomonas</taxon>
        <taxon>Pseudomonas syringae</taxon>
    </lineage>
</organism>
<evidence type="ECO:0000313" key="1">
    <source>
        <dbReference type="EMBL" id="MDC3735245.1"/>
    </source>
</evidence>
<dbReference type="RefSeq" id="WP_272233691.1">
    <property type="nucleotide sequence ID" value="NZ_JAGSOW010000002.1"/>
</dbReference>
<reference evidence="1" key="1">
    <citation type="submission" date="2021-04" db="EMBL/GenBank/DDBJ databases">
        <title>Genome Sequence and Comparative Genome Analysis of Pseudomonas syringae pv. syringae strains EC33 and LMG5496 isolated from Citrus plants from Tunisia and Greece.</title>
        <authorList>
            <person name="Abdellatif E."/>
            <person name="Baeyen S."/>
        </authorList>
    </citation>
    <scope>NUCLEOTIDE SEQUENCE</scope>
    <source>
        <strain evidence="1">LMG 5496</strain>
    </source>
</reference>
<comment type="caution">
    <text evidence="1">The sequence shown here is derived from an EMBL/GenBank/DDBJ whole genome shotgun (WGS) entry which is preliminary data.</text>
</comment>
<protein>
    <recommendedName>
        <fullName evidence="3">Chemotaxis protein</fullName>
    </recommendedName>
</protein>
<evidence type="ECO:0000313" key="2">
    <source>
        <dbReference type="Proteomes" id="UP001220207"/>
    </source>
</evidence>
<dbReference type="AlphaFoldDB" id="A0AB35JPA0"/>
<dbReference type="Proteomes" id="UP001220207">
    <property type="component" value="Unassembled WGS sequence"/>
</dbReference>
<proteinExistence type="predicted"/>
<evidence type="ECO:0008006" key="3">
    <source>
        <dbReference type="Google" id="ProtNLM"/>
    </source>
</evidence>
<dbReference type="EMBL" id="JAGSOW010000002">
    <property type="protein sequence ID" value="MDC3735245.1"/>
    <property type="molecule type" value="Genomic_DNA"/>
</dbReference>
<name>A0AB35JPA0_PSESY</name>
<accession>A0AB35JPA0</accession>